<keyword evidence="2" id="KW-0472">Membrane</keyword>
<keyword evidence="2" id="KW-0812">Transmembrane</keyword>
<dbReference type="EMBL" id="BARU01032221">
    <property type="protein sequence ID" value="GAH68589.1"/>
    <property type="molecule type" value="Genomic_DNA"/>
</dbReference>
<evidence type="ECO:0000256" key="1">
    <source>
        <dbReference type="SAM" id="MobiDB-lite"/>
    </source>
</evidence>
<sequence length="196" mass="21393">MSEDRQIPKHPLFIVSKIIALTTSSVLYLGLVLLISFVGCHQFFERDDPQVRIHFVEKVPMTLEEENKGGTEPDKAPEPVEEIIPPRPVPVKPRTVVKTNEDEFIPTAPKVVTRRLLARGTPGSGGPGIIGDRSKGGREDGIARHGGSLAAENAVKAALRWLAAHQDRDGKWSAKGYTKHCPPGDLCGGRASRRHS</sequence>
<feature type="region of interest" description="Disordered" evidence="1">
    <location>
        <begin position="64"/>
        <end position="93"/>
    </location>
</feature>
<reference evidence="3" key="1">
    <citation type="journal article" date="2014" name="Front. Microbiol.">
        <title>High frequency of phylogenetically diverse reductive dehalogenase-homologous genes in deep subseafloor sedimentary metagenomes.</title>
        <authorList>
            <person name="Kawai M."/>
            <person name="Futagami T."/>
            <person name="Toyoda A."/>
            <person name="Takaki Y."/>
            <person name="Nishi S."/>
            <person name="Hori S."/>
            <person name="Arai W."/>
            <person name="Tsubouchi T."/>
            <person name="Morono Y."/>
            <person name="Uchiyama I."/>
            <person name="Ito T."/>
            <person name="Fujiyama A."/>
            <person name="Inagaki F."/>
            <person name="Takami H."/>
        </authorList>
    </citation>
    <scope>NUCLEOTIDE SEQUENCE</scope>
    <source>
        <strain evidence="3">Expedition CK06-06</strain>
    </source>
</reference>
<dbReference type="AlphaFoldDB" id="X1IR64"/>
<evidence type="ECO:0000313" key="3">
    <source>
        <dbReference type="EMBL" id="GAH68589.1"/>
    </source>
</evidence>
<comment type="caution">
    <text evidence="3">The sequence shown here is derived from an EMBL/GenBank/DDBJ whole genome shotgun (WGS) entry which is preliminary data.</text>
</comment>
<proteinExistence type="predicted"/>
<evidence type="ECO:0000256" key="2">
    <source>
        <dbReference type="SAM" id="Phobius"/>
    </source>
</evidence>
<accession>X1IR64</accession>
<protein>
    <submittedName>
        <fullName evidence="3">Uncharacterized protein</fullName>
    </submittedName>
</protein>
<gene>
    <name evidence="3" type="ORF">S03H2_50845</name>
</gene>
<feature type="non-terminal residue" evidence="3">
    <location>
        <position position="196"/>
    </location>
</feature>
<feature type="region of interest" description="Disordered" evidence="1">
    <location>
        <begin position="172"/>
        <end position="196"/>
    </location>
</feature>
<organism evidence="3">
    <name type="scientific">marine sediment metagenome</name>
    <dbReference type="NCBI Taxonomy" id="412755"/>
    <lineage>
        <taxon>unclassified sequences</taxon>
        <taxon>metagenomes</taxon>
        <taxon>ecological metagenomes</taxon>
    </lineage>
</organism>
<keyword evidence="2" id="KW-1133">Transmembrane helix</keyword>
<feature type="transmembrane region" description="Helical" evidence="2">
    <location>
        <begin position="12"/>
        <end position="38"/>
    </location>
</feature>
<feature type="compositionally biased region" description="Basic and acidic residues" evidence="1">
    <location>
        <begin position="65"/>
        <end position="78"/>
    </location>
</feature>
<feature type="region of interest" description="Disordered" evidence="1">
    <location>
        <begin position="118"/>
        <end position="144"/>
    </location>
</feature>
<name>X1IR64_9ZZZZ</name>
<feature type="compositionally biased region" description="Basic and acidic residues" evidence="1">
    <location>
        <begin position="132"/>
        <end position="143"/>
    </location>
</feature>